<evidence type="ECO:0000313" key="1">
    <source>
        <dbReference type="EMBL" id="KAK8765712.1"/>
    </source>
</evidence>
<organism evidence="1 2">
    <name type="scientific">Amblyomma americanum</name>
    <name type="common">Lone star tick</name>
    <dbReference type="NCBI Taxonomy" id="6943"/>
    <lineage>
        <taxon>Eukaryota</taxon>
        <taxon>Metazoa</taxon>
        <taxon>Ecdysozoa</taxon>
        <taxon>Arthropoda</taxon>
        <taxon>Chelicerata</taxon>
        <taxon>Arachnida</taxon>
        <taxon>Acari</taxon>
        <taxon>Parasitiformes</taxon>
        <taxon>Ixodida</taxon>
        <taxon>Ixodoidea</taxon>
        <taxon>Ixodidae</taxon>
        <taxon>Amblyomminae</taxon>
        <taxon>Amblyomma</taxon>
    </lineage>
</organism>
<reference evidence="1 2" key="1">
    <citation type="journal article" date="2023" name="Arcadia Sci">
        <title>De novo assembly of a long-read Amblyomma americanum tick genome.</title>
        <authorList>
            <person name="Chou S."/>
            <person name="Poskanzer K.E."/>
            <person name="Rollins M."/>
            <person name="Thuy-Boun P.S."/>
        </authorList>
    </citation>
    <scope>NUCLEOTIDE SEQUENCE [LARGE SCALE GENOMIC DNA]</scope>
    <source>
        <strain evidence="1">F_SG_1</strain>
        <tissue evidence="1">Salivary glands</tissue>
    </source>
</reference>
<dbReference type="EMBL" id="JARKHS020027079">
    <property type="protein sequence ID" value="KAK8765712.1"/>
    <property type="molecule type" value="Genomic_DNA"/>
</dbReference>
<dbReference type="Pfam" id="PF11901">
    <property type="entry name" value="DM9"/>
    <property type="match status" value="1"/>
</dbReference>
<proteinExistence type="predicted"/>
<protein>
    <submittedName>
        <fullName evidence="1">Uncharacterized protein</fullName>
    </submittedName>
</protein>
<dbReference type="AlphaFoldDB" id="A0AAQ4DTC2"/>
<comment type="caution">
    <text evidence="1">The sequence shown here is derived from an EMBL/GenBank/DDBJ whole genome shotgun (WGS) entry which is preliminary data.</text>
</comment>
<dbReference type="PANTHER" id="PTHR31649:SF1">
    <property type="entry name" value="FARNESOIC ACID O-METHYL TRANSFERASE DOMAIN-CONTAINING PROTEIN"/>
    <property type="match status" value="1"/>
</dbReference>
<keyword evidence="2" id="KW-1185">Reference proteome</keyword>
<dbReference type="SMART" id="SM00696">
    <property type="entry name" value="DM9"/>
    <property type="match status" value="2"/>
</dbReference>
<gene>
    <name evidence="1" type="ORF">V5799_031680</name>
</gene>
<dbReference type="PANTHER" id="PTHR31649">
    <property type="entry name" value="AGAP009604-PA"/>
    <property type="match status" value="1"/>
</dbReference>
<sequence length="214" mass="23509">MTEPTFLRSGRAYSQAPLFVLQPPHSGATFCVSTLLQVARKASGAQELGRMKRIQRARRMVMDLRLSLLWLPFSGNGIHQDAVPGGEEDGRTTYVGRVEHNGDEIPGRVVPGDACYVAYAGGEQRHERYSVLVNRGIRLQWILDSGGAVPPKAVVGGRTRSGEELYIGRTHHEGSLVLGKVQPSQGYLCIAHGGREYCYFEYEVLVTESVQPIG</sequence>
<evidence type="ECO:0000313" key="2">
    <source>
        <dbReference type="Proteomes" id="UP001321473"/>
    </source>
</evidence>
<dbReference type="InterPro" id="IPR006616">
    <property type="entry name" value="DM9_repeat"/>
</dbReference>
<name>A0AAQ4DTC2_AMBAM</name>
<accession>A0AAQ4DTC2</accession>
<dbReference type="Proteomes" id="UP001321473">
    <property type="component" value="Unassembled WGS sequence"/>
</dbReference>